<reference evidence="6" key="1">
    <citation type="submission" date="2020-11" db="EMBL/GenBank/DDBJ databases">
        <authorList>
            <person name="Tran Van P."/>
        </authorList>
    </citation>
    <scope>NUCLEOTIDE SEQUENCE</scope>
</reference>
<dbReference type="PANTHER" id="PTHR10426:SF88">
    <property type="entry name" value="ADIPOCYTE PLASMA MEMBRANE-ASSOCIATED PROTEIN HEMOMUCIN-RELATED"/>
    <property type="match status" value="1"/>
</dbReference>
<keyword evidence="3" id="KW-0325">Glycoprotein</keyword>
<evidence type="ECO:0000256" key="3">
    <source>
        <dbReference type="ARBA" id="ARBA00023180"/>
    </source>
</evidence>
<evidence type="ECO:0008006" key="7">
    <source>
        <dbReference type="Google" id="ProtNLM"/>
    </source>
</evidence>
<protein>
    <recommendedName>
        <fullName evidence="7">Adipocyte plasma membrane-associated protein</fullName>
    </recommendedName>
</protein>
<evidence type="ECO:0000256" key="2">
    <source>
        <dbReference type="ARBA" id="ARBA00022553"/>
    </source>
</evidence>
<dbReference type="GO" id="GO:0016787">
    <property type="term" value="F:hydrolase activity"/>
    <property type="evidence" value="ECO:0007669"/>
    <property type="project" value="TreeGrafter"/>
</dbReference>
<dbReference type="InterPro" id="IPR011042">
    <property type="entry name" value="6-blade_b-propeller_TolB-like"/>
</dbReference>
<evidence type="ECO:0000256" key="1">
    <source>
        <dbReference type="ARBA" id="ARBA00009191"/>
    </source>
</evidence>
<organism evidence="6">
    <name type="scientific">Cyprideis torosa</name>
    <dbReference type="NCBI Taxonomy" id="163714"/>
    <lineage>
        <taxon>Eukaryota</taxon>
        <taxon>Metazoa</taxon>
        <taxon>Ecdysozoa</taxon>
        <taxon>Arthropoda</taxon>
        <taxon>Crustacea</taxon>
        <taxon>Oligostraca</taxon>
        <taxon>Ostracoda</taxon>
        <taxon>Podocopa</taxon>
        <taxon>Podocopida</taxon>
        <taxon>Cytherocopina</taxon>
        <taxon>Cytheroidea</taxon>
        <taxon>Cytherideidae</taxon>
        <taxon>Cyprideis</taxon>
    </lineage>
</organism>
<evidence type="ECO:0000259" key="4">
    <source>
        <dbReference type="Pfam" id="PF03088"/>
    </source>
</evidence>
<feature type="domain" description="VWA7 N-terminal" evidence="5">
    <location>
        <begin position="478"/>
        <end position="696"/>
    </location>
</feature>
<dbReference type="EMBL" id="OB662531">
    <property type="protein sequence ID" value="CAD7230203.1"/>
    <property type="molecule type" value="Genomic_DNA"/>
</dbReference>
<dbReference type="SUPFAM" id="SSF63829">
    <property type="entry name" value="Calcium-dependent phosphotriesterase"/>
    <property type="match status" value="1"/>
</dbReference>
<feature type="domain" description="Strictosidine synthase conserved region" evidence="4">
    <location>
        <begin position="189"/>
        <end position="274"/>
    </location>
</feature>
<evidence type="ECO:0000313" key="6">
    <source>
        <dbReference type="EMBL" id="CAD7230203.1"/>
    </source>
</evidence>
<gene>
    <name evidence="6" type="ORF">CTOB1V02_LOCUS8065</name>
</gene>
<dbReference type="InterPro" id="IPR056862">
    <property type="entry name" value="VWA7_N"/>
</dbReference>
<dbReference type="OrthoDB" id="5307922at2759"/>
<dbReference type="Gene3D" id="2.120.10.30">
    <property type="entry name" value="TolB, C-terminal domain"/>
    <property type="match status" value="1"/>
</dbReference>
<dbReference type="Pfam" id="PF20067">
    <property type="entry name" value="SSL_N"/>
    <property type="match status" value="1"/>
</dbReference>
<dbReference type="Pfam" id="PF25107">
    <property type="entry name" value="VWA7_N"/>
    <property type="match status" value="1"/>
</dbReference>
<evidence type="ECO:0000259" key="5">
    <source>
        <dbReference type="Pfam" id="PF25107"/>
    </source>
</evidence>
<keyword evidence="2" id="KW-0597">Phosphoprotein</keyword>
<dbReference type="InterPro" id="IPR018119">
    <property type="entry name" value="Strictosidine_synth_cons-reg"/>
</dbReference>
<dbReference type="Pfam" id="PF03088">
    <property type="entry name" value="Str_synth"/>
    <property type="match status" value="1"/>
</dbReference>
<dbReference type="GO" id="GO:0012505">
    <property type="term" value="C:endomembrane system"/>
    <property type="evidence" value="ECO:0007669"/>
    <property type="project" value="TreeGrafter"/>
</dbReference>
<name>A0A7R8WEJ2_9CRUS</name>
<accession>A0A7R8WEJ2</accession>
<proteinExistence type="inferred from homology"/>
<comment type="similarity">
    <text evidence="1">Belongs to the strictosidine synthase family.</text>
</comment>
<dbReference type="AlphaFoldDB" id="A0A7R8WEJ2"/>
<sequence length="1214" mass="134850">MDDTLFSATLHILALCFLVHWIARGSLFKSFVAFNLALLLLPVFPPTGLEFEKIEIKTEEPVIDKSLIRPFKSLRVLLKSELPGPESIVFTENGNVITGLEDGRVVKFDPRSDSSPGTIVRTGTDCTNKFICPPDVGRPVGIRLDKSGTHAILADAYRGILRVSLRDGKVETIISMDDMIDDRPAKFPDDCDIGRDGTIYWSDAAGMSTLNNLFIELLSDGYGRLIATNPKTKTSRVLVTNIRFANGVQLTSDESAVLVVETGNFRILKYHLKGPKNGTVEVFADTPFAPDNIRPNGRGGYLVGQVTRPDPGNIDIFRFVSSSTYLRRYLARFLYVIDVALNVVGQFFPNSYAFHVAQEQLVNGGQLLGSRMYGSALELNDDGSIVALYEGLGYPMVSQAYWQDSFTDIPDAERCLSDVAKEPNSQSQFTVGKSILRKFIQVVLSRRSPGFLEGENNVFIQNLEPQDIFARYLNFTNNSVTNTFSTSTAVQEFLHSIAAVDSGQRLQNDLFHFDGTKIKESNAKLIELYKLIFFATQNLEEFPSDLQFLRNPLATILHGIMKFYSRSTWIEQGNKEIADVLGLPWRQSSPLLEIETDATCETTCESTSQEGFCENNVILDRKLSSGVWGKGETGQCKVGGVFDKDGSDAATGINKDSTVPCLSPHGDFHETAVDLAKRESESFLYLMRSLVGFESFENVLGLESAPPLVLVVSFRDAIRSIVRPGIQKFLDAAKEIPLLLLVHTSRSPTNTEIMVHRGRNKEEFLKEFDSLTLDNSFTYSSIAAALKNSPDGSHVLVIAREVESDGSSYDTSLKAIADLARRKRCRPVLKLKYATIMGCNEKITFQVDKTISVHFLDDGGWRENLIALARLSNGITLEKDTTATADDYEAVIRYVTMPLLPVLKLKYTKDIIGCNDNIAFQVDKTVKSIDVLAVGKRKDDNCKPFIRADGSNKSDLINLLDDRRVQVLVNIDAGTRRLLWVRIDVEHLSFGKWELSGLEFDDDYLFGTHSSPTSNHKSNGYLSLLLSTLELGGATTGYLSLLLSTLELGGATTGCLSLLLSTLELGGWVRITANSSLNFFTTDLLKEDSAHRPYWHPLTRAPFTNDGTSSLHGYVMRNKSDEVDNLLVRWRKLDDSSPTTEWSEDVEFHESSREFFVPLDSASIDSTNKEIKPLVLEGKVLGDIAMPREYCNHVPQGLSVEIQQMSPVDPSLFP</sequence>
<dbReference type="PANTHER" id="PTHR10426">
    <property type="entry name" value="STRICTOSIDINE SYNTHASE-RELATED"/>
    <property type="match status" value="1"/>
</dbReference>